<evidence type="ECO:0000313" key="2">
    <source>
        <dbReference type="EMBL" id="JAI31317.1"/>
    </source>
</evidence>
<evidence type="ECO:0000256" key="1">
    <source>
        <dbReference type="SAM" id="MobiDB-lite"/>
    </source>
</evidence>
<proteinExistence type="predicted"/>
<feature type="region of interest" description="Disordered" evidence="1">
    <location>
        <begin position="142"/>
        <end position="184"/>
    </location>
</feature>
<organism evidence="2">
    <name type="scientific">Bactrocera latifrons</name>
    <name type="common">Malaysian fruit fly</name>
    <name type="synonym">Chaetodacus latifrons</name>
    <dbReference type="NCBI Taxonomy" id="174628"/>
    <lineage>
        <taxon>Eukaryota</taxon>
        <taxon>Metazoa</taxon>
        <taxon>Ecdysozoa</taxon>
        <taxon>Arthropoda</taxon>
        <taxon>Hexapoda</taxon>
        <taxon>Insecta</taxon>
        <taxon>Pterygota</taxon>
        <taxon>Neoptera</taxon>
        <taxon>Endopterygota</taxon>
        <taxon>Diptera</taxon>
        <taxon>Brachycera</taxon>
        <taxon>Muscomorpha</taxon>
        <taxon>Tephritoidea</taxon>
        <taxon>Tephritidae</taxon>
        <taxon>Bactrocera</taxon>
        <taxon>Bactrocera</taxon>
    </lineage>
</organism>
<protein>
    <submittedName>
        <fullName evidence="2">Uncharacterized protein</fullName>
    </submittedName>
</protein>
<sequence>SHRQQYCGLFKGLSPIQRQKIAQAHGHCQNCLAPTHATHECYSGALCHICGRQYHTLLYRTSRRAFGWPRAPRSPAQPDRSKSAVWHVAEDRHLPVSLVYGVSAMQHRQGVIKGRNSNIWAQQRSSSVSDCWAEYSPRGPGGLNELSFPPSRASTPHNTPLTRNTGTYTTPEDSSFSTHPLEAA</sequence>
<dbReference type="EMBL" id="GDHF01020997">
    <property type="protein sequence ID" value="JAI31317.1"/>
    <property type="molecule type" value="Transcribed_RNA"/>
</dbReference>
<feature type="non-terminal residue" evidence="2">
    <location>
        <position position="1"/>
    </location>
</feature>
<name>A0A0K8UXC5_BACLA</name>
<accession>A0A0K8UXC5</accession>
<reference evidence="2" key="1">
    <citation type="submission" date="2015-06" db="EMBL/GenBank/DDBJ databases">
        <authorList>
            <person name="Hoefler B.C."/>
            <person name="Straight P.D."/>
        </authorList>
    </citation>
    <scope>NUCLEOTIDE SEQUENCE</scope>
</reference>
<feature type="non-terminal residue" evidence="2">
    <location>
        <position position="184"/>
    </location>
</feature>
<feature type="compositionally biased region" description="Polar residues" evidence="1">
    <location>
        <begin position="152"/>
        <end position="178"/>
    </location>
</feature>
<dbReference type="AlphaFoldDB" id="A0A0K8UXC5"/>
<gene>
    <name evidence="2" type="ORF">c0_g1_i1</name>
</gene>
<dbReference type="OrthoDB" id="8020756at2759"/>